<keyword evidence="3" id="KW-0378">Hydrolase</keyword>
<comment type="caution">
    <text evidence="5">The sequence shown here is derived from an EMBL/GenBank/DDBJ whole genome shotgun (WGS) entry which is preliminary data.</text>
</comment>
<dbReference type="SUPFAM" id="SSF54060">
    <property type="entry name" value="His-Me finger endonucleases"/>
    <property type="match status" value="1"/>
</dbReference>
<gene>
    <name evidence="5" type="ORF">F7Q91_03145</name>
</gene>
<keyword evidence="4" id="KW-0732">Signal</keyword>
<evidence type="ECO:0000256" key="3">
    <source>
        <dbReference type="ARBA" id="ARBA00022801"/>
    </source>
</evidence>
<organism evidence="5 6">
    <name type="scientific">Vibrio chagasii</name>
    <dbReference type="NCBI Taxonomy" id="170679"/>
    <lineage>
        <taxon>Bacteria</taxon>
        <taxon>Pseudomonadati</taxon>
        <taxon>Pseudomonadota</taxon>
        <taxon>Gammaproteobacteria</taxon>
        <taxon>Vibrionales</taxon>
        <taxon>Vibrionaceae</taxon>
        <taxon>Vibrio</taxon>
    </lineage>
</organism>
<dbReference type="InterPro" id="IPR007346">
    <property type="entry name" value="Endonuclease-I"/>
</dbReference>
<comment type="similarity">
    <text evidence="1">Belongs to the EndA/NucM nuclease family.</text>
</comment>
<feature type="signal peptide" evidence="4">
    <location>
        <begin position="1"/>
        <end position="22"/>
    </location>
</feature>
<keyword evidence="2" id="KW-0540">Nuclease</keyword>
<feature type="chain" id="PRO_5031472673" evidence="4">
    <location>
        <begin position="23"/>
        <end position="251"/>
    </location>
</feature>
<evidence type="ECO:0000313" key="6">
    <source>
        <dbReference type="Proteomes" id="UP000423756"/>
    </source>
</evidence>
<dbReference type="PANTHER" id="PTHR33607:SF2">
    <property type="entry name" value="ENDONUCLEASE-1"/>
    <property type="match status" value="1"/>
</dbReference>
<name>A0A7V7NX13_9VIBR</name>
<dbReference type="Pfam" id="PF04231">
    <property type="entry name" value="Endonuclease_1"/>
    <property type="match status" value="1"/>
</dbReference>
<evidence type="ECO:0000256" key="1">
    <source>
        <dbReference type="ARBA" id="ARBA00006429"/>
    </source>
</evidence>
<keyword evidence="5" id="KW-0255">Endonuclease</keyword>
<sequence>MRSITIKSLTLLVILSSPVVLAGGNTSIESFSKAKRLMQQSIFIGEEFQKTFYCSAAFNQNKEVTLPSGIITTKYMNRLKKWEAEHVLSSENLGRSFVEWREGHPKCIDSKGKSLKGRRCTTKVSKEFRLMQADLYNLQPSLGAVNAARQNYNFTMLPQAKSNFGSCDMRIDNRKVQPPEIARGQIARTYLYMENAYQSYTMSSSQRKLMKAWDRQYPVTDKECEIARRIEIVQKSKNNTLALRCHWALGA</sequence>
<dbReference type="GO" id="GO:0016787">
    <property type="term" value="F:hydrolase activity"/>
    <property type="evidence" value="ECO:0007669"/>
    <property type="project" value="UniProtKB-KW"/>
</dbReference>
<dbReference type="Proteomes" id="UP000423756">
    <property type="component" value="Unassembled WGS sequence"/>
</dbReference>
<dbReference type="PANTHER" id="PTHR33607">
    <property type="entry name" value="ENDONUCLEASE-1"/>
    <property type="match status" value="1"/>
</dbReference>
<accession>A0A7V7NX13</accession>
<evidence type="ECO:0000313" key="5">
    <source>
        <dbReference type="EMBL" id="KAB0482418.1"/>
    </source>
</evidence>
<reference evidence="5 6" key="1">
    <citation type="submission" date="2019-09" db="EMBL/GenBank/DDBJ databases">
        <title>Draft genome sequences of 48 bacterial type strains from the CCUG.</title>
        <authorList>
            <person name="Tunovic T."/>
            <person name="Pineiro-Iglesias B."/>
            <person name="Unosson C."/>
            <person name="Inganas E."/>
            <person name="Ohlen M."/>
            <person name="Cardew S."/>
            <person name="Jensie-Markopoulos S."/>
            <person name="Salva-Serra F."/>
            <person name="Jaen-Luchoro D."/>
            <person name="Karlsson R."/>
            <person name="Svensson-Stadler L."/>
            <person name="Chun J."/>
            <person name="Moore E."/>
        </authorList>
    </citation>
    <scope>NUCLEOTIDE SEQUENCE [LARGE SCALE GENOMIC DNA]</scope>
    <source>
        <strain evidence="5 6">CCUG 48643</strain>
    </source>
</reference>
<dbReference type="InterPro" id="IPR044925">
    <property type="entry name" value="His-Me_finger_sf"/>
</dbReference>
<protein>
    <submittedName>
        <fullName evidence="5">Endonuclease I</fullName>
    </submittedName>
</protein>
<dbReference type="AlphaFoldDB" id="A0A7V7NX13"/>
<dbReference type="RefSeq" id="WP_137406605.1">
    <property type="nucleotide sequence ID" value="NZ_AP025467.1"/>
</dbReference>
<dbReference type="GO" id="GO:0004519">
    <property type="term" value="F:endonuclease activity"/>
    <property type="evidence" value="ECO:0007669"/>
    <property type="project" value="UniProtKB-KW"/>
</dbReference>
<dbReference type="EMBL" id="VZPX01000004">
    <property type="protein sequence ID" value="KAB0482418.1"/>
    <property type="molecule type" value="Genomic_DNA"/>
</dbReference>
<evidence type="ECO:0000256" key="4">
    <source>
        <dbReference type="SAM" id="SignalP"/>
    </source>
</evidence>
<dbReference type="GeneID" id="77344652"/>
<proteinExistence type="inferred from homology"/>
<evidence type="ECO:0000256" key="2">
    <source>
        <dbReference type="ARBA" id="ARBA00022722"/>
    </source>
</evidence>